<organism evidence="10">
    <name type="scientific">Sediminibacterium sp. KACHI17</name>
    <dbReference type="NCBI Taxonomy" id="1751071"/>
    <lineage>
        <taxon>Bacteria</taxon>
        <taxon>Pseudomonadati</taxon>
        <taxon>Bacteroidota</taxon>
        <taxon>Chitinophagia</taxon>
        <taxon>Chitinophagales</taxon>
        <taxon>Chitinophagaceae</taxon>
        <taxon>Sediminibacterium</taxon>
    </lineage>
</organism>
<gene>
    <name evidence="10" type="ORF">KACHI17_07700</name>
</gene>
<dbReference type="GO" id="GO:0019693">
    <property type="term" value="P:ribose phosphate metabolic process"/>
    <property type="evidence" value="ECO:0007669"/>
    <property type="project" value="TreeGrafter"/>
</dbReference>
<sequence length="185" mass="21645">MRELRWKKLASQKVYSDRWFQARADKCEFPDGRIIEPYYVVELPDWANIFVVTSDEKVVLVQQYRYPVDQVTYELPGGVIDLGEDHKTAAIREMQEETGYHSDEVEFLCQLCPNPAINNNTAYFYLAKNAILGEKKSFDAFEDIEICLFTKEEFLQLLRENKIQHGVQLGPIYEALLRLNWIAAR</sequence>
<comment type="similarity">
    <text evidence="3">Belongs to the Nudix hydrolase family. NudK subfamily.</text>
</comment>
<dbReference type="InterPro" id="IPR020476">
    <property type="entry name" value="Nudix_hydrolase"/>
</dbReference>
<dbReference type="InterPro" id="IPR015797">
    <property type="entry name" value="NUDIX_hydrolase-like_dom_sf"/>
</dbReference>
<comment type="catalytic activity">
    <reaction evidence="1">
        <text>GDP-alpha-D-mannose + H2O = alpha-D-mannose 1-phosphate + GMP + 2 H(+)</text>
        <dbReference type="Rhea" id="RHEA:27978"/>
        <dbReference type="ChEBI" id="CHEBI:15377"/>
        <dbReference type="ChEBI" id="CHEBI:15378"/>
        <dbReference type="ChEBI" id="CHEBI:57527"/>
        <dbReference type="ChEBI" id="CHEBI:58115"/>
        <dbReference type="ChEBI" id="CHEBI:58409"/>
    </reaction>
</comment>
<dbReference type="EMBL" id="AP029612">
    <property type="protein sequence ID" value="BFG69889.1"/>
    <property type="molecule type" value="Genomic_DNA"/>
</dbReference>
<dbReference type="AlphaFoldDB" id="A0AAT9GHA1"/>
<evidence type="ECO:0000259" key="9">
    <source>
        <dbReference type="PROSITE" id="PS51462"/>
    </source>
</evidence>
<name>A0AAT9GHA1_9BACT</name>
<dbReference type="PANTHER" id="PTHR11839">
    <property type="entry name" value="UDP/ADP-SUGAR PYROPHOSPHATASE"/>
    <property type="match status" value="1"/>
</dbReference>
<dbReference type="PANTHER" id="PTHR11839:SF18">
    <property type="entry name" value="NUDIX HYDROLASE DOMAIN-CONTAINING PROTEIN"/>
    <property type="match status" value="1"/>
</dbReference>
<evidence type="ECO:0000256" key="6">
    <source>
        <dbReference type="ARBA" id="ARBA00032162"/>
    </source>
</evidence>
<dbReference type="CDD" id="cd03424">
    <property type="entry name" value="NUDIX_ADPRase_Nudt5_UGPPase_Nudt14"/>
    <property type="match status" value="1"/>
</dbReference>
<dbReference type="GO" id="GO:0005829">
    <property type="term" value="C:cytosol"/>
    <property type="evidence" value="ECO:0007669"/>
    <property type="project" value="TreeGrafter"/>
</dbReference>
<proteinExistence type="inferred from homology"/>
<comment type="cofactor">
    <cofactor evidence="2">
        <name>Mg(2+)</name>
        <dbReference type="ChEBI" id="CHEBI:18420"/>
    </cofactor>
</comment>
<dbReference type="InterPro" id="IPR000086">
    <property type="entry name" value="NUDIX_hydrolase_dom"/>
</dbReference>
<dbReference type="GO" id="GO:0016462">
    <property type="term" value="F:pyrophosphatase activity"/>
    <property type="evidence" value="ECO:0007669"/>
    <property type="project" value="UniProtKB-ARBA"/>
</dbReference>
<dbReference type="Pfam" id="PF00293">
    <property type="entry name" value="NUDIX"/>
    <property type="match status" value="1"/>
</dbReference>
<evidence type="ECO:0000256" key="8">
    <source>
        <dbReference type="RuleBase" id="RU003476"/>
    </source>
</evidence>
<dbReference type="GO" id="GO:0006753">
    <property type="term" value="P:nucleoside phosphate metabolic process"/>
    <property type="evidence" value="ECO:0007669"/>
    <property type="project" value="TreeGrafter"/>
</dbReference>
<dbReference type="SUPFAM" id="SSF55811">
    <property type="entry name" value="Nudix"/>
    <property type="match status" value="1"/>
</dbReference>
<evidence type="ECO:0000256" key="1">
    <source>
        <dbReference type="ARBA" id="ARBA00000847"/>
    </source>
</evidence>
<protein>
    <recommendedName>
        <fullName evidence="4">GDP-mannose pyrophosphatase</fullName>
    </recommendedName>
    <alternativeName>
        <fullName evidence="6">GDP-mannose hydrolase</fullName>
    </alternativeName>
    <alternativeName>
        <fullName evidence="7">GDPMK</fullName>
    </alternativeName>
</protein>
<dbReference type="InterPro" id="IPR020084">
    <property type="entry name" value="NUDIX_hydrolase_CS"/>
</dbReference>
<evidence type="ECO:0000256" key="4">
    <source>
        <dbReference type="ARBA" id="ARBA00016377"/>
    </source>
</evidence>
<dbReference type="PROSITE" id="PS00893">
    <property type="entry name" value="NUDIX_BOX"/>
    <property type="match status" value="1"/>
</dbReference>
<reference evidence="10" key="1">
    <citation type="submission" date="2024-02" db="EMBL/GenBank/DDBJ databases">
        <title>Sediminibacterium planktonica sp. nov. and Sediminibacterium longus sp. nov., isolated from surface lake and river water.</title>
        <authorList>
            <person name="Watanabe K."/>
            <person name="Takemine S."/>
            <person name="Ishii Y."/>
            <person name="Ogata Y."/>
            <person name="Shindo C."/>
            <person name="Suda W."/>
        </authorList>
    </citation>
    <scope>NUCLEOTIDE SEQUENCE</scope>
    <source>
        <strain evidence="10">KACHI17</strain>
    </source>
</reference>
<evidence type="ECO:0000256" key="5">
    <source>
        <dbReference type="ARBA" id="ARBA00022801"/>
    </source>
</evidence>
<dbReference type="PROSITE" id="PS51462">
    <property type="entry name" value="NUDIX"/>
    <property type="match status" value="1"/>
</dbReference>
<dbReference type="RefSeq" id="WP_353550190.1">
    <property type="nucleotide sequence ID" value="NZ_AP029612.1"/>
</dbReference>
<evidence type="ECO:0000256" key="2">
    <source>
        <dbReference type="ARBA" id="ARBA00001946"/>
    </source>
</evidence>
<dbReference type="Gene3D" id="3.90.79.10">
    <property type="entry name" value="Nucleoside Triphosphate Pyrophosphohydrolase"/>
    <property type="match status" value="1"/>
</dbReference>
<feature type="domain" description="Nudix hydrolase" evidence="9">
    <location>
        <begin position="42"/>
        <end position="171"/>
    </location>
</feature>
<dbReference type="PRINTS" id="PR00502">
    <property type="entry name" value="NUDIXFAMILY"/>
</dbReference>
<evidence type="ECO:0000256" key="7">
    <source>
        <dbReference type="ARBA" id="ARBA00032272"/>
    </source>
</evidence>
<accession>A0AAT9GHA1</accession>
<evidence type="ECO:0000313" key="10">
    <source>
        <dbReference type="EMBL" id="BFG69889.1"/>
    </source>
</evidence>
<evidence type="ECO:0000256" key="3">
    <source>
        <dbReference type="ARBA" id="ARBA00007275"/>
    </source>
</evidence>
<keyword evidence="5 8" id="KW-0378">Hydrolase</keyword>